<keyword evidence="4" id="KW-1185">Reference proteome</keyword>
<dbReference type="EMBL" id="VUMU01000020">
    <property type="protein sequence ID" value="MST59143.1"/>
    <property type="molecule type" value="Genomic_DNA"/>
</dbReference>
<dbReference type="AlphaFoldDB" id="A0A6L5YMD4"/>
<keyword evidence="1" id="KW-0472">Membrane</keyword>
<dbReference type="GO" id="GO:0016787">
    <property type="term" value="F:hydrolase activity"/>
    <property type="evidence" value="ECO:0007669"/>
    <property type="project" value="UniProtKB-KW"/>
</dbReference>
<proteinExistence type="predicted"/>
<dbReference type="InterPro" id="IPR013830">
    <property type="entry name" value="SGNH_hydro"/>
</dbReference>
<protein>
    <submittedName>
        <fullName evidence="3">SGNH/GDSL hydrolase family protein</fullName>
    </submittedName>
</protein>
<evidence type="ECO:0000313" key="4">
    <source>
        <dbReference type="Proteomes" id="UP000476055"/>
    </source>
</evidence>
<dbReference type="SUPFAM" id="SSF52266">
    <property type="entry name" value="SGNH hydrolase"/>
    <property type="match status" value="1"/>
</dbReference>
<gene>
    <name evidence="3" type="ORF">FYJ59_13020</name>
</gene>
<reference evidence="3 4" key="1">
    <citation type="submission" date="2019-08" db="EMBL/GenBank/DDBJ databases">
        <title>In-depth cultivation of the pig gut microbiome towards novel bacterial diversity and tailored functional studies.</title>
        <authorList>
            <person name="Wylensek D."/>
            <person name="Hitch T.C.A."/>
            <person name="Clavel T."/>
        </authorList>
    </citation>
    <scope>NUCLEOTIDE SEQUENCE [LARGE SCALE GENOMIC DNA]</scope>
    <source>
        <strain evidence="3 4">WCA3-601-WT-6H</strain>
    </source>
</reference>
<keyword evidence="3" id="KW-0378">Hydrolase</keyword>
<keyword evidence="1" id="KW-0812">Transmembrane</keyword>
<dbReference type="Pfam" id="PF13472">
    <property type="entry name" value="Lipase_GDSL_2"/>
    <property type="match status" value="1"/>
</dbReference>
<evidence type="ECO:0000313" key="3">
    <source>
        <dbReference type="EMBL" id="MST59143.1"/>
    </source>
</evidence>
<evidence type="ECO:0000256" key="1">
    <source>
        <dbReference type="SAM" id="Phobius"/>
    </source>
</evidence>
<feature type="transmembrane region" description="Helical" evidence="1">
    <location>
        <begin position="12"/>
        <end position="35"/>
    </location>
</feature>
<name>A0A6L5YMD4_9FIRM</name>
<evidence type="ECO:0000259" key="2">
    <source>
        <dbReference type="Pfam" id="PF13472"/>
    </source>
</evidence>
<dbReference type="CDD" id="cd00229">
    <property type="entry name" value="SGNH_hydrolase"/>
    <property type="match status" value="1"/>
</dbReference>
<dbReference type="RefSeq" id="WP_154498562.1">
    <property type="nucleotide sequence ID" value="NZ_VUMU01000020.1"/>
</dbReference>
<dbReference type="Gene3D" id="3.40.50.1110">
    <property type="entry name" value="SGNH hydrolase"/>
    <property type="match status" value="1"/>
</dbReference>
<sequence>MRSNTTKKKNPWKLFTAIIMVMLILVALAAGILYMKIYEPGKRSSDFGRLQQESYQGVFLSMSAPEAFPEDIYPTYMGYDAVCGSHRIASFSDLSDYLETAFSSGNEVTHVFLVLNPLSLWNSSLHSDARFSASLDEDLLAYVDTYAGAEFTVIFSAPSLEYWQAHANGDLDTYCNVFRVLVSPLSARENVTLCFPDQEEWLISNPDAYDTPTELTAEAARSVMLLVLSGSLQYRSTESYNSLDHFCTLVQDAVDSPADHPDLTDCELVFFGDSVMGNYHDFASIPGVVHALTGATVHNLAIGGSSATRNSDDDKSFPNVVQDFLDHNTEELSGDKKLCFLINYGLNDYFGGFPIDDYQNGLRTGIRALRESYPDARIIVISSNYILSFEKGMARTGDEENVLEDYIAAAEETAAAENVDFLNINDALQWNENNAAEYLVDSIHPNEEGRFLFGVEVTRAWR</sequence>
<keyword evidence="1" id="KW-1133">Transmembrane helix</keyword>
<comment type="caution">
    <text evidence="3">The sequence shown here is derived from an EMBL/GenBank/DDBJ whole genome shotgun (WGS) entry which is preliminary data.</text>
</comment>
<accession>A0A6L5YMD4</accession>
<dbReference type="Proteomes" id="UP000476055">
    <property type="component" value="Unassembled WGS sequence"/>
</dbReference>
<feature type="domain" description="SGNH hydrolase-type esterase" evidence="2">
    <location>
        <begin position="270"/>
        <end position="449"/>
    </location>
</feature>
<dbReference type="InterPro" id="IPR036514">
    <property type="entry name" value="SGNH_hydro_sf"/>
</dbReference>
<organism evidence="3 4">
    <name type="scientific">Waltera intestinalis</name>
    <dbReference type="NCBI Taxonomy" id="2606635"/>
    <lineage>
        <taxon>Bacteria</taxon>
        <taxon>Bacillati</taxon>
        <taxon>Bacillota</taxon>
        <taxon>Clostridia</taxon>
        <taxon>Lachnospirales</taxon>
        <taxon>Lachnospiraceae</taxon>
        <taxon>Waltera</taxon>
    </lineage>
</organism>